<dbReference type="AlphaFoldDB" id="A0A6I4IU57"/>
<gene>
    <name evidence="1" type="ORF">GOQ30_14575</name>
</gene>
<dbReference type="OrthoDB" id="9783700at2"/>
<dbReference type="InterPro" id="IPR007788">
    <property type="entry name" value="QCT"/>
</dbReference>
<dbReference type="RefSeq" id="WP_140998822.1">
    <property type="nucleotide sequence ID" value="NZ_VDCZ01000012.1"/>
</dbReference>
<dbReference type="Pfam" id="PF05096">
    <property type="entry name" value="Glu_cyclase_2"/>
    <property type="match status" value="1"/>
</dbReference>
<dbReference type="GO" id="GO:0016603">
    <property type="term" value="F:glutaminyl-peptide cyclotransferase activity"/>
    <property type="evidence" value="ECO:0007669"/>
    <property type="project" value="InterPro"/>
</dbReference>
<sequence>MKIKIVFILSIFSLIACKKEKNNDSKVSSTVFKQYAVKKVFPHDTNSFTEGLFLSEGVLFESTGAPENMVNTRSLFGELSLETGKIDVKAELDKSIYFGEGIAKANNKIFQLTYLNKIGFVYDAETYQQLNTFKFENNEGWGLTNIGDSILVMSDGTDVLTFLDVNTQKPTKKIKVTEYGNPVYRLNELEYVNGFIYSNVYTENRILKIDIKTGKVIKSIDLSSLYFDAKNRFVGSMEMNGIAYNSKNGTFYITGKMWPILFEIEIFD</sequence>
<dbReference type="InterPro" id="IPR011044">
    <property type="entry name" value="Quino_amine_DH_bsu"/>
</dbReference>
<keyword evidence="2" id="KW-1185">Reference proteome</keyword>
<name>A0A6I4IU57_9FLAO</name>
<dbReference type="InterPro" id="IPR015943">
    <property type="entry name" value="WD40/YVTN_repeat-like_dom_sf"/>
</dbReference>
<dbReference type="Proteomes" id="UP000431264">
    <property type="component" value="Unassembled WGS sequence"/>
</dbReference>
<comment type="caution">
    <text evidence="1">The sequence shown here is derived from an EMBL/GenBank/DDBJ whole genome shotgun (WGS) entry which is preliminary data.</text>
</comment>
<dbReference type="SUPFAM" id="SSF50969">
    <property type="entry name" value="YVTN repeat-like/Quinoprotein amine dehydrogenase"/>
    <property type="match status" value="1"/>
</dbReference>
<accession>A0A6I4IU57</accession>
<dbReference type="PROSITE" id="PS51257">
    <property type="entry name" value="PROKAR_LIPOPROTEIN"/>
    <property type="match status" value="1"/>
</dbReference>
<proteinExistence type="predicted"/>
<protein>
    <submittedName>
        <fullName evidence="1">Glutaminyl-peptide cyclotransferase</fullName>
    </submittedName>
</protein>
<evidence type="ECO:0000313" key="1">
    <source>
        <dbReference type="EMBL" id="MVO10396.1"/>
    </source>
</evidence>
<keyword evidence="1" id="KW-0808">Transferase</keyword>
<dbReference type="EMBL" id="WQLW01000012">
    <property type="protein sequence ID" value="MVO10396.1"/>
    <property type="molecule type" value="Genomic_DNA"/>
</dbReference>
<organism evidence="1 2">
    <name type="scientific">Flavobacterium profundi</name>
    <dbReference type="NCBI Taxonomy" id="1774945"/>
    <lineage>
        <taxon>Bacteria</taxon>
        <taxon>Pseudomonadati</taxon>
        <taxon>Bacteroidota</taxon>
        <taxon>Flavobacteriia</taxon>
        <taxon>Flavobacteriales</taxon>
        <taxon>Flavobacteriaceae</taxon>
        <taxon>Flavobacterium</taxon>
    </lineage>
</organism>
<dbReference type="PANTHER" id="PTHR31270">
    <property type="entry name" value="GLUTAMINYL-PEPTIDE CYCLOTRANSFERASE"/>
    <property type="match status" value="1"/>
</dbReference>
<dbReference type="Gene3D" id="2.130.10.10">
    <property type="entry name" value="YVTN repeat-like/Quinoprotein amine dehydrogenase"/>
    <property type="match status" value="1"/>
</dbReference>
<dbReference type="PANTHER" id="PTHR31270:SF1">
    <property type="entry name" value="GLUTAMINYL-PEPTIDE CYCLOTRANSFERASE"/>
    <property type="match status" value="1"/>
</dbReference>
<reference evidence="2" key="1">
    <citation type="submission" date="2019-05" db="EMBL/GenBank/DDBJ databases">
        <title>Flavobacterium profundi sp. nov., isolated from a deep-sea seamount.</title>
        <authorList>
            <person name="Zhang D.-C."/>
        </authorList>
    </citation>
    <scope>NUCLEOTIDE SEQUENCE [LARGE SCALE GENOMIC DNA]</scope>
    <source>
        <strain evidence="2">TP390</strain>
    </source>
</reference>
<evidence type="ECO:0000313" key="2">
    <source>
        <dbReference type="Proteomes" id="UP000431264"/>
    </source>
</evidence>